<sequence>MPAKTPLRLVMTAATSALILAGCSAPVDITAAEDAANPDCAHTMIALPDELAGLKKRRTNAQATAAWGEPAQVVLRCGAPDPGVTADLCVGANGVDWITREGDPNWTLISYGRTPTIEVTFNPDDVSSSSVMTELAKPVSMIEATKSCPSRAQDVDLGKTQQSEND</sequence>
<organism evidence="3 4">
    <name type="scientific">Micrococcoides hystricis</name>
    <dbReference type="NCBI Taxonomy" id="1572761"/>
    <lineage>
        <taxon>Bacteria</taxon>
        <taxon>Bacillati</taxon>
        <taxon>Actinomycetota</taxon>
        <taxon>Actinomycetes</taxon>
        <taxon>Micrococcales</taxon>
        <taxon>Micrococcaceae</taxon>
        <taxon>Micrococcoides</taxon>
    </lineage>
</organism>
<proteinExistence type="predicted"/>
<evidence type="ECO:0000256" key="2">
    <source>
        <dbReference type="SAM" id="SignalP"/>
    </source>
</evidence>
<feature type="chain" id="PRO_5045179780" evidence="2">
    <location>
        <begin position="22"/>
        <end position="166"/>
    </location>
</feature>
<keyword evidence="4" id="KW-1185">Reference proteome</keyword>
<keyword evidence="2" id="KW-0732">Signal</keyword>
<dbReference type="PROSITE" id="PS51257">
    <property type="entry name" value="PROKAR_LIPOPROTEIN"/>
    <property type="match status" value="1"/>
</dbReference>
<gene>
    <name evidence="3" type="ORF">ACFFFR_09820</name>
</gene>
<comment type="caution">
    <text evidence="3">The sequence shown here is derived from an EMBL/GenBank/DDBJ whole genome shotgun (WGS) entry which is preliminary data.</text>
</comment>
<dbReference type="EMBL" id="JBHLUB010000031">
    <property type="protein sequence ID" value="MFC0582670.1"/>
    <property type="molecule type" value="Genomic_DNA"/>
</dbReference>
<evidence type="ECO:0000313" key="4">
    <source>
        <dbReference type="Proteomes" id="UP001589862"/>
    </source>
</evidence>
<evidence type="ECO:0000256" key="1">
    <source>
        <dbReference type="SAM" id="MobiDB-lite"/>
    </source>
</evidence>
<feature type="signal peptide" evidence="2">
    <location>
        <begin position="1"/>
        <end position="21"/>
    </location>
</feature>
<evidence type="ECO:0000313" key="3">
    <source>
        <dbReference type="EMBL" id="MFC0582670.1"/>
    </source>
</evidence>
<reference evidence="3 4" key="1">
    <citation type="submission" date="2024-09" db="EMBL/GenBank/DDBJ databases">
        <authorList>
            <person name="Sun Q."/>
            <person name="Mori K."/>
        </authorList>
    </citation>
    <scope>NUCLEOTIDE SEQUENCE [LARGE SCALE GENOMIC DNA]</scope>
    <source>
        <strain evidence="3 4">NCAIM B.02604</strain>
    </source>
</reference>
<dbReference type="InterPro" id="IPR021903">
    <property type="entry name" value="DUF3515"/>
</dbReference>
<feature type="region of interest" description="Disordered" evidence="1">
    <location>
        <begin position="145"/>
        <end position="166"/>
    </location>
</feature>
<dbReference type="Proteomes" id="UP001589862">
    <property type="component" value="Unassembled WGS sequence"/>
</dbReference>
<protein>
    <submittedName>
        <fullName evidence="3">DUF3515 family protein</fullName>
    </submittedName>
</protein>
<dbReference type="Pfam" id="PF12028">
    <property type="entry name" value="DUF3515"/>
    <property type="match status" value="1"/>
</dbReference>
<dbReference type="RefSeq" id="WP_377459999.1">
    <property type="nucleotide sequence ID" value="NZ_JBHLUB010000031.1"/>
</dbReference>
<accession>A0ABV6PC27</accession>
<name>A0ABV6PC27_9MICC</name>